<dbReference type="Proteomes" id="UP001212841">
    <property type="component" value="Unassembled WGS sequence"/>
</dbReference>
<evidence type="ECO:0000313" key="3">
    <source>
        <dbReference type="Proteomes" id="UP001212841"/>
    </source>
</evidence>
<protein>
    <submittedName>
        <fullName evidence="2">Uncharacterized protein</fullName>
    </submittedName>
</protein>
<feature type="compositionally biased region" description="Basic and acidic residues" evidence="1">
    <location>
        <begin position="249"/>
        <end position="294"/>
    </location>
</feature>
<sequence>MASETVTDAQTIEPQGSPTADRAEDPLSPSDGNANKAISIRHTAALRPLEASFELLSREVSETLLELTPKRPHINLKASVVAAAVSKAQNSSKQATSPKEVPKEVDPAKEKEESIASAVQEETPKDGSAQTAQPARTPAYRNPNRVLTGGSDKAARLTGEELEKKMTAMKLKNEEIRKKAAEIDEEAAAWQLEETQREERAKAERAAEQQRRVKEREEQRKKREANQAAQEALIREREENAARKAKAMGTREWDQDKKVQESSPSTRDDKRGSWGKSWQHDDRKSSGGRDDGSGGRRYLGGNRGGRGGRGGSEGGPFRDATSPRKESGNSSQQQDEAVADVELANGGDGKWGDS</sequence>
<dbReference type="EMBL" id="JADGJD010000036">
    <property type="protein sequence ID" value="KAJ3056366.1"/>
    <property type="molecule type" value="Genomic_DNA"/>
</dbReference>
<feature type="compositionally biased region" description="Basic and acidic residues" evidence="1">
    <location>
        <begin position="100"/>
        <end position="114"/>
    </location>
</feature>
<evidence type="ECO:0000313" key="2">
    <source>
        <dbReference type="EMBL" id="KAJ3056366.1"/>
    </source>
</evidence>
<feature type="compositionally biased region" description="Gly residues" evidence="1">
    <location>
        <begin position="295"/>
        <end position="314"/>
    </location>
</feature>
<keyword evidence="3" id="KW-1185">Reference proteome</keyword>
<dbReference type="AlphaFoldDB" id="A0AAD5SKI1"/>
<evidence type="ECO:0000256" key="1">
    <source>
        <dbReference type="SAM" id="MobiDB-lite"/>
    </source>
</evidence>
<feature type="compositionally biased region" description="Polar residues" evidence="1">
    <location>
        <begin position="1"/>
        <end position="18"/>
    </location>
</feature>
<feature type="region of interest" description="Disordered" evidence="1">
    <location>
        <begin position="86"/>
        <end position="158"/>
    </location>
</feature>
<feature type="compositionally biased region" description="Basic and acidic residues" evidence="1">
    <location>
        <begin position="233"/>
        <end position="242"/>
    </location>
</feature>
<feature type="compositionally biased region" description="Basic and acidic residues" evidence="1">
    <location>
        <begin position="194"/>
        <end position="225"/>
    </location>
</feature>
<comment type="caution">
    <text evidence="2">The sequence shown here is derived from an EMBL/GenBank/DDBJ whole genome shotgun (WGS) entry which is preliminary data.</text>
</comment>
<feature type="compositionally biased region" description="Low complexity" evidence="1">
    <location>
        <begin position="86"/>
        <end position="95"/>
    </location>
</feature>
<feature type="region of interest" description="Disordered" evidence="1">
    <location>
        <begin position="193"/>
        <end position="354"/>
    </location>
</feature>
<accession>A0AAD5SKI1</accession>
<name>A0AAD5SKI1_9FUNG</name>
<reference evidence="2" key="1">
    <citation type="submission" date="2020-05" db="EMBL/GenBank/DDBJ databases">
        <title>Phylogenomic resolution of chytrid fungi.</title>
        <authorList>
            <person name="Stajich J.E."/>
            <person name="Amses K."/>
            <person name="Simmons R."/>
            <person name="Seto K."/>
            <person name="Myers J."/>
            <person name="Bonds A."/>
            <person name="Quandt C.A."/>
            <person name="Barry K."/>
            <person name="Liu P."/>
            <person name="Grigoriev I."/>
            <person name="Longcore J.E."/>
            <person name="James T.Y."/>
        </authorList>
    </citation>
    <scope>NUCLEOTIDE SEQUENCE</scope>
    <source>
        <strain evidence="2">JEL0318</strain>
    </source>
</reference>
<gene>
    <name evidence="2" type="ORF">HK097_007203</name>
</gene>
<organism evidence="2 3">
    <name type="scientific">Rhizophlyctis rosea</name>
    <dbReference type="NCBI Taxonomy" id="64517"/>
    <lineage>
        <taxon>Eukaryota</taxon>
        <taxon>Fungi</taxon>
        <taxon>Fungi incertae sedis</taxon>
        <taxon>Chytridiomycota</taxon>
        <taxon>Chytridiomycota incertae sedis</taxon>
        <taxon>Chytridiomycetes</taxon>
        <taxon>Rhizophlyctidales</taxon>
        <taxon>Rhizophlyctidaceae</taxon>
        <taxon>Rhizophlyctis</taxon>
    </lineage>
</organism>
<feature type="region of interest" description="Disordered" evidence="1">
    <location>
        <begin position="1"/>
        <end position="36"/>
    </location>
</feature>
<proteinExistence type="predicted"/>